<accession>V6LAS8</accession>
<reference evidence="3" key="2">
    <citation type="submission" date="2020-12" db="EMBL/GenBank/DDBJ databases">
        <title>New Spironucleus salmonicida genome in near-complete chromosomes.</title>
        <authorList>
            <person name="Xu F."/>
            <person name="Kurt Z."/>
            <person name="Jimenez-Gonzalez A."/>
            <person name="Astvaldsson A."/>
            <person name="Andersson J.O."/>
            <person name="Svard S.G."/>
        </authorList>
    </citation>
    <scope>NUCLEOTIDE SEQUENCE</scope>
    <source>
        <strain evidence="3">ATCC 50377</strain>
    </source>
</reference>
<dbReference type="VEuPathDB" id="GiardiaDB:SS50377_28621"/>
<keyword evidence="4" id="KW-1185">Reference proteome</keyword>
<dbReference type="AlphaFoldDB" id="V6LAS8"/>
<reference evidence="2 3" key="1">
    <citation type="journal article" date="2014" name="PLoS Genet.">
        <title>The Genome of Spironucleus salmonicida Highlights a Fish Pathogen Adapted to Fluctuating Environments.</title>
        <authorList>
            <person name="Xu F."/>
            <person name="Jerlstrom-Hultqvist J."/>
            <person name="Einarsson E."/>
            <person name="Astvaldsson A."/>
            <person name="Svard S.G."/>
            <person name="Andersson J.O."/>
        </authorList>
    </citation>
    <scope>NUCLEOTIDE SEQUENCE</scope>
    <source>
        <strain evidence="3">ATCC 50377</strain>
    </source>
</reference>
<name>V6LAS8_9EUKA</name>
<sequence>MFTAKQIFRGNLEFHLKLEQFLYGNLDRLQLKKVRQQFDEKMHSTPQKFHELIVSVREPEQAQHLRQNMYDSQNSVSSIEKPISNQSDQKQRVGKPDPLFMNRNSSSLQIQSSQQQKIRQPEILIHNPELNLTTSVVISNHHDSIVFPNQQESLAASAVDNLKKSVAKAQQKTQMLNQLLNFETGENIENIQKDLKLLGNQVLYERKLVPMNIEQGFTTHHPNDQIKQLRDRIAQDQVKMNEMISEQQKNLAELMELEKAIK</sequence>
<dbReference type="Proteomes" id="UP000018208">
    <property type="component" value="Unassembled WGS sequence"/>
</dbReference>
<feature type="region of interest" description="Disordered" evidence="1">
    <location>
        <begin position="70"/>
        <end position="103"/>
    </location>
</feature>
<evidence type="ECO:0000313" key="3">
    <source>
        <dbReference type="EMBL" id="KAH0569665.1"/>
    </source>
</evidence>
<proteinExistence type="predicted"/>
<dbReference type="EMBL" id="AUWU02000009">
    <property type="protein sequence ID" value="KAH0569665.1"/>
    <property type="molecule type" value="Genomic_DNA"/>
</dbReference>
<feature type="compositionally biased region" description="Polar residues" evidence="1">
    <location>
        <begin position="70"/>
        <end position="88"/>
    </location>
</feature>
<evidence type="ECO:0000256" key="1">
    <source>
        <dbReference type="SAM" id="MobiDB-lite"/>
    </source>
</evidence>
<evidence type="ECO:0000313" key="4">
    <source>
        <dbReference type="Proteomes" id="UP000018208"/>
    </source>
</evidence>
<gene>
    <name evidence="2" type="ORF">SS50377_18900</name>
    <name evidence="3" type="ORF">SS50377_28621</name>
</gene>
<protein>
    <submittedName>
        <fullName evidence="2">Uncharacterized protein</fullName>
    </submittedName>
</protein>
<dbReference type="EMBL" id="KI546169">
    <property type="protein sequence ID" value="EST41560.1"/>
    <property type="molecule type" value="Genomic_DNA"/>
</dbReference>
<organism evidence="2">
    <name type="scientific">Spironucleus salmonicida</name>
    <dbReference type="NCBI Taxonomy" id="348837"/>
    <lineage>
        <taxon>Eukaryota</taxon>
        <taxon>Metamonada</taxon>
        <taxon>Diplomonadida</taxon>
        <taxon>Hexamitidae</taxon>
        <taxon>Hexamitinae</taxon>
        <taxon>Spironucleus</taxon>
    </lineage>
</organism>
<evidence type="ECO:0000313" key="2">
    <source>
        <dbReference type="EMBL" id="EST41560.1"/>
    </source>
</evidence>